<evidence type="ECO:0000256" key="1">
    <source>
        <dbReference type="ARBA" id="ARBA00022741"/>
    </source>
</evidence>
<reference evidence="5 6" key="1">
    <citation type="submission" date="2017-11" db="EMBL/GenBank/DDBJ databases">
        <title>De novo assembly and phasing of dikaryotic genomes from two isolates of Puccinia coronata f. sp. avenae, the causal agent of oat crown rust.</title>
        <authorList>
            <person name="Miller M.E."/>
            <person name="Zhang Y."/>
            <person name="Omidvar V."/>
            <person name="Sperschneider J."/>
            <person name="Schwessinger B."/>
            <person name="Raley C."/>
            <person name="Palmer J.M."/>
            <person name="Garnica D."/>
            <person name="Upadhyaya N."/>
            <person name="Rathjen J."/>
            <person name="Taylor J.M."/>
            <person name="Park R.F."/>
            <person name="Dodds P.N."/>
            <person name="Hirsch C.D."/>
            <person name="Kianian S.F."/>
            <person name="Figueroa M."/>
        </authorList>
    </citation>
    <scope>NUCLEOTIDE SEQUENCE [LARGE SCALE GENOMIC DNA]</scope>
    <source>
        <strain evidence="5">12SD80</strain>
    </source>
</reference>
<dbReference type="InterPro" id="IPR043129">
    <property type="entry name" value="ATPase_NBD"/>
</dbReference>
<comment type="caution">
    <text evidence="5">The sequence shown here is derived from an EMBL/GenBank/DDBJ whole genome shotgun (WGS) entry which is preliminary data.</text>
</comment>
<sequence length="180" mass="20037">MGLTLTTHGSESFDEMLDLSIKGDNSKVDMLVGDIYGQDYGKIGLKSSTIASSFGKVFKKKSSSAGRPRDDPDNLHDPPKVEFKPEDISKSLLYAISNNIGQIAHLNAEKTRGWIGFISEDVSSEVMPPRVSTLSYAIRFWSKGTNAPSSYATKGTWEAWSVAEEYRARDRPGLFFFFFF</sequence>
<accession>A0A2N5US15</accession>
<dbReference type="AlphaFoldDB" id="A0A2N5US15"/>
<proteinExistence type="predicted"/>
<dbReference type="SUPFAM" id="SSF53067">
    <property type="entry name" value="Actin-like ATPase domain"/>
    <property type="match status" value="1"/>
</dbReference>
<gene>
    <name evidence="5" type="ORF">PCASD_10379</name>
</gene>
<dbReference type="PANTHER" id="PTHR12280:SF20">
    <property type="entry name" value="4'-PHOSPHOPANTETHEINE PHOSPHATASE"/>
    <property type="match status" value="1"/>
</dbReference>
<dbReference type="EMBL" id="PGCI01000102">
    <property type="protein sequence ID" value="PLW40446.1"/>
    <property type="molecule type" value="Genomic_DNA"/>
</dbReference>
<evidence type="ECO:0000313" key="6">
    <source>
        <dbReference type="Proteomes" id="UP000235392"/>
    </source>
</evidence>
<protein>
    <submittedName>
        <fullName evidence="5">Uncharacterized protein</fullName>
    </submittedName>
</protein>
<dbReference type="GO" id="GO:0015937">
    <property type="term" value="P:coenzyme A biosynthetic process"/>
    <property type="evidence" value="ECO:0007669"/>
    <property type="project" value="UniProtKB-KW"/>
</dbReference>
<dbReference type="GO" id="GO:0005524">
    <property type="term" value="F:ATP binding"/>
    <property type="evidence" value="ECO:0007669"/>
    <property type="project" value="UniProtKB-KW"/>
</dbReference>
<dbReference type="GO" id="GO:0005829">
    <property type="term" value="C:cytosol"/>
    <property type="evidence" value="ECO:0007669"/>
    <property type="project" value="TreeGrafter"/>
</dbReference>
<keyword evidence="3" id="KW-0173">Coenzyme A biosynthesis</keyword>
<name>A0A2N5US15_9BASI</name>
<evidence type="ECO:0000313" key="5">
    <source>
        <dbReference type="EMBL" id="PLW40446.1"/>
    </source>
</evidence>
<dbReference type="PANTHER" id="PTHR12280">
    <property type="entry name" value="PANTOTHENATE KINASE"/>
    <property type="match status" value="1"/>
</dbReference>
<evidence type="ECO:0000256" key="2">
    <source>
        <dbReference type="ARBA" id="ARBA00022840"/>
    </source>
</evidence>
<keyword evidence="2" id="KW-0067">ATP-binding</keyword>
<dbReference type="InterPro" id="IPR004567">
    <property type="entry name" value="Type_II_PanK"/>
</dbReference>
<dbReference type="GO" id="GO:0004594">
    <property type="term" value="F:pantothenate kinase activity"/>
    <property type="evidence" value="ECO:0007669"/>
    <property type="project" value="TreeGrafter"/>
</dbReference>
<evidence type="ECO:0000256" key="3">
    <source>
        <dbReference type="ARBA" id="ARBA00022993"/>
    </source>
</evidence>
<evidence type="ECO:0000256" key="4">
    <source>
        <dbReference type="SAM" id="MobiDB-lite"/>
    </source>
</evidence>
<feature type="compositionally biased region" description="Basic and acidic residues" evidence="4">
    <location>
        <begin position="67"/>
        <end position="83"/>
    </location>
</feature>
<organism evidence="5 6">
    <name type="scientific">Puccinia coronata f. sp. avenae</name>
    <dbReference type="NCBI Taxonomy" id="200324"/>
    <lineage>
        <taxon>Eukaryota</taxon>
        <taxon>Fungi</taxon>
        <taxon>Dikarya</taxon>
        <taxon>Basidiomycota</taxon>
        <taxon>Pucciniomycotina</taxon>
        <taxon>Pucciniomycetes</taxon>
        <taxon>Pucciniales</taxon>
        <taxon>Pucciniaceae</taxon>
        <taxon>Puccinia</taxon>
    </lineage>
</organism>
<feature type="region of interest" description="Disordered" evidence="4">
    <location>
        <begin position="61"/>
        <end position="83"/>
    </location>
</feature>
<dbReference type="Pfam" id="PF03630">
    <property type="entry name" value="Fumble"/>
    <property type="match status" value="1"/>
</dbReference>
<keyword evidence="1" id="KW-0547">Nucleotide-binding</keyword>
<dbReference type="GO" id="GO:0005634">
    <property type="term" value="C:nucleus"/>
    <property type="evidence" value="ECO:0007669"/>
    <property type="project" value="TreeGrafter"/>
</dbReference>
<dbReference type="Proteomes" id="UP000235392">
    <property type="component" value="Unassembled WGS sequence"/>
</dbReference>
<dbReference type="Gene3D" id="3.30.420.40">
    <property type="match status" value="1"/>
</dbReference>